<proteinExistence type="predicted"/>
<gene>
    <name evidence="3" type="ORF">DBRI00130_LOCUS2776</name>
</gene>
<feature type="region of interest" description="Disordered" evidence="2">
    <location>
        <begin position="1"/>
        <end position="20"/>
    </location>
</feature>
<organism evidence="3">
    <name type="scientific">Ditylum brightwellii</name>
    <dbReference type="NCBI Taxonomy" id="49249"/>
    <lineage>
        <taxon>Eukaryota</taxon>
        <taxon>Sar</taxon>
        <taxon>Stramenopiles</taxon>
        <taxon>Ochrophyta</taxon>
        <taxon>Bacillariophyta</taxon>
        <taxon>Mediophyceae</taxon>
        <taxon>Lithodesmiophycidae</taxon>
        <taxon>Lithodesmiales</taxon>
        <taxon>Lithodesmiaceae</taxon>
        <taxon>Ditylum</taxon>
    </lineage>
</organism>
<reference evidence="3" key="1">
    <citation type="submission" date="2021-01" db="EMBL/GenBank/DDBJ databases">
        <authorList>
            <person name="Corre E."/>
            <person name="Pelletier E."/>
            <person name="Niang G."/>
            <person name="Scheremetjew M."/>
            <person name="Finn R."/>
            <person name="Kale V."/>
            <person name="Holt S."/>
            <person name="Cochrane G."/>
            <person name="Meng A."/>
            <person name="Brown T."/>
            <person name="Cohen L."/>
        </authorList>
    </citation>
    <scope>NUCLEOTIDE SEQUENCE</scope>
    <source>
        <strain evidence="3">GSO104</strain>
    </source>
</reference>
<evidence type="ECO:0000256" key="1">
    <source>
        <dbReference type="SAM" id="Coils"/>
    </source>
</evidence>
<protein>
    <submittedName>
        <fullName evidence="3">Uncharacterized protein</fullName>
    </submittedName>
</protein>
<feature type="region of interest" description="Disordered" evidence="2">
    <location>
        <begin position="86"/>
        <end position="117"/>
    </location>
</feature>
<evidence type="ECO:0000313" key="3">
    <source>
        <dbReference type="EMBL" id="CAE4583544.1"/>
    </source>
</evidence>
<accession>A0A7S4V8V7</accession>
<feature type="compositionally biased region" description="Polar residues" evidence="2">
    <location>
        <begin position="1"/>
        <end position="12"/>
    </location>
</feature>
<feature type="compositionally biased region" description="Low complexity" evidence="2">
    <location>
        <begin position="201"/>
        <end position="228"/>
    </location>
</feature>
<dbReference type="AlphaFoldDB" id="A0A7S4V8V7"/>
<feature type="coiled-coil region" evidence="1">
    <location>
        <begin position="37"/>
        <end position="67"/>
    </location>
</feature>
<dbReference type="EMBL" id="HBNS01003417">
    <property type="protein sequence ID" value="CAE4583544.1"/>
    <property type="molecule type" value="Transcribed_RNA"/>
</dbReference>
<sequence>MKSDTSKSSLHIPSQPPRYAFLKGMPRADTIMPSQVLSQLRNTHKEVEQTKERIEILRNELRVISDDDNEASGEYSKTEIGVIDMTRSNGTDDATGGNTGDIGIKSKKRRKEKRAGTRSVREVLKSLLFSYPEIIYDPVYAAALRSLNVDVGAVDRERERGCGTLSKKRKTSSSPSSSAKVAELGGGSSLSPLKKKKHAIKATVKVGTGTGVTSERQLSSSNAAQLSAPGSSEDKKLPTEISTADTKSVMDESAATSTMPS</sequence>
<keyword evidence="1" id="KW-0175">Coiled coil</keyword>
<name>A0A7S4V8V7_9STRA</name>
<feature type="region of interest" description="Disordered" evidence="2">
    <location>
        <begin position="160"/>
        <end position="261"/>
    </location>
</feature>
<evidence type="ECO:0000256" key="2">
    <source>
        <dbReference type="SAM" id="MobiDB-lite"/>
    </source>
</evidence>